<dbReference type="Gene3D" id="2.60.40.10">
    <property type="entry name" value="Immunoglobulins"/>
    <property type="match status" value="1"/>
</dbReference>
<evidence type="ECO:0000313" key="1">
    <source>
        <dbReference type="EMBL" id="QRV16034.1"/>
    </source>
</evidence>
<dbReference type="EMBL" id="CP069188">
    <property type="protein sequence ID" value="QRV16034.1"/>
    <property type="molecule type" value="Genomic_DNA"/>
</dbReference>
<dbReference type="SUPFAM" id="SSF49464">
    <property type="entry name" value="Carboxypeptidase regulatory domain-like"/>
    <property type="match status" value="1"/>
</dbReference>
<keyword evidence="1" id="KW-0121">Carboxypeptidase</keyword>
<dbReference type="AlphaFoldDB" id="A0A8T8E2E6"/>
<dbReference type="OrthoDB" id="377545at2157"/>
<accession>A0A8T8E2E6</accession>
<proteinExistence type="predicted"/>
<keyword evidence="1" id="KW-0378">Hydrolase</keyword>
<dbReference type="GeneID" id="62874219"/>
<organism evidence="1 2">
    <name type="scientific">Haloterrigena salifodinae</name>
    <dbReference type="NCBI Taxonomy" id="2675099"/>
    <lineage>
        <taxon>Archaea</taxon>
        <taxon>Methanobacteriati</taxon>
        <taxon>Methanobacteriota</taxon>
        <taxon>Stenosarchaea group</taxon>
        <taxon>Halobacteria</taxon>
        <taxon>Halobacteriales</taxon>
        <taxon>Natrialbaceae</taxon>
        <taxon>Haloterrigena</taxon>
    </lineage>
</organism>
<sequence length="189" mass="21054">MFSTVRWTVKLVFLAMIFLSIFAAGIIFATTVGLAQDTDTVYDDAETHTFDDQIVDKNGNPVAGARVTFRDFEIAGLGTNQEVFSEGYNGYEWSTTTDSEGRFQIDIPYACTGSHCEINKGTVLISTESGEEVIGSFKATSLDSESDISWVADYRYNPDIEESTNEFEVSSTPTWFQSFLPTDMLSIRY</sequence>
<protein>
    <submittedName>
        <fullName evidence="1">Carboxypeptidase regulatory-like domain-containing protein</fullName>
    </submittedName>
</protein>
<dbReference type="KEGG" id="hsal:JMJ58_03805"/>
<dbReference type="Proteomes" id="UP000637819">
    <property type="component" value="Chromosome"/>
</dbReference>
<dbReference type="InterPro" id="IPR013783">
    <property type="entry name" value="Ig-like_fold"/>
</dbReference>
<dbReference type="RefSeq" id="WP_204748417.1">
    <property type="nucleotide sequence ID" value="NZ_CP069188.1"/>
</dbReference>
<dbReference type="GO" id="GO:0004180">
    <property type="term" value="F:carboxypeptidase activity"/>
    <property type="evidence" value="ECO:0007669"/>
    <property type="project" value="UniProtKB-KW"/>
</dbReference>
<name>A0A8T8E2E6_9EURY</name>
<evidence type="ECO:0000313" key="2">
    <source>
        <dbReference type="Proteomes" id="UP000637819"/>
    </source>
</evidence>
<dbReference type="InterPro" id="IPR008969">
    <property type="entry name" value="CarboxyPept-like_regulatory"/>
</dbReference>
<gene>
    <name evidence="1" type="ORF">JMJ58_03805</name>
</gene>
<keyword evidence="1" id="KW-0645">Protease</keyword>
<keyword evidence="2" id="KW-1185">Reference proteome</keyword>
<reference evidence="1 2" key="1">
    <citation type="submission" date="2021-01" db="EMBL/GenBank/DDBJ databases">
        <title>Genome Sequence and Methylation Pattern of Haloterrigena salifodinae BOL5-1, An Extremely Halophilic Archaeon from a Bolivian Salt Mine.</title>
        <authorList>
            <person name="DasSarma P."/>
            <person name="Anton B.P."/>
            <person name="DasSarma S.L."/>
            <person name="von Ehrenheim H.A.L."/>
            <person name="Martinez F.L."/>
            <person name="Guzman D."/>
            <person name="Roberts R.J."/>
            <person name="DasSarma S."/>
        </authorList>
    </citation>
    <scope>NUCLEOTIDE SEQUENCE [LARGE SCALE GENOMIC DNA]</scope>
    <source>
        <strain evidence="1 2">BOL5-1</strain>
    </source>
</reference>